<evidence type="ECO:0000256" key="1">
    <source>
        <dbReference type="SAM" id="MobiDB-lite"/>
    </source>
</evidence>
<feature type="region of interest" description="Disordered" evidence="1">
    <location>
        <begin position="121"/>
        <end position="153"/>
    </location>
</feature>
<evidence type="ECO:0000313" key="4">
    <source>
        <dbReference type="RefSeq" id="XP_023172702.2"/>
    </source>
</evidence>
<feature type="compositionally biased region" description="Low complexity" evidence="1">
    <location>
        <begin position="531"/>
        <end position="541"/>
    </location>
</feature>
<dbReference type="OrthoDB" id="6138985at2759"/>
<feature type="region of interest" description="Disordered" evidence="1">
    <location>
        <begin position="388"/>
        <end position="435"/>
    </location>
</feature>
<dbReference type="PANTHER" id="PTHR37687:SF1">
    <property type="entry name" value="AGAP006772-PA"/>
    <property type="match status" value="1"/>
</dbReference>
<gene>
    <name evidence="4" type="primary">LOC111600680</name>
</gene>
<organism evidence="3 4">
    <name type="scientific">Drosophila hydei</name>
    <name type="common">Fruit fly</name>
    <dbReference type="NCBI Taxonomy" id="7224"/>
    <lineage>
        <taxon>Eukaryota</taxon>
        <taxon>Metazoa</taxon>
        <taxon>Ecdysozoa</taxon>
        <taxon>Arthropoda</taxon>
        <taxon>Hexapoda</taxon>
        <taxon>Insecta</taxon>
        <taxon>Pterygota</taxon>
        <taxon>Neoptera</taxon>
        <taxon>Endopterygota</taxon>
        <taxon>Diptera</taxon>
        <taxon>Brachycera</taxon>
        <taxon>Muscomorpha</taxon>
        <taxon>Ephydroidea</taxon>
        <taxon>Drosophilidae</taxon>
        <taxon>Drosophila</taxon>
    </lineage>
</organism>
<dbReference type="AlphaFoldDB" id="A0A6J1M189"/>
<dbReference type="GeneID" id="111600680"/>
<feature type="region of interest" description="Disordered" evidence="1">
    <location>
        <begin position="511"/>
        <end position="559"/>
    </location>
</feature>
<feature type="signal peptide" evidence="2">
    <location>
        <begin position="1"/>
        <end position="22"/>
    </location>
</feature>
<dbReference type="PANTHER" id="PTHR37687">
    <property type="entry name" value="AGAP006772-PA"/>
    <property type="match status" value="1"/>
</dbReference>
<keyword evidence="2" id="KW-0732">Signal</keyword>
<dbReference type="RefSeq" id="XP_023172702.2">
    <property type="nucleotide sequence ID" value="XM_023316934.2"/>
</dbReference>
<dbReference type="InterPro" id="IPR038875">
    <property type="entry name" value="PLA2_conodipine-like"/>
</dbReference>
<evidence type="ECO:0000313" key="3">
    <source>
        <dbReference type="Proteomes" id="UP000504633"/>
    </source>
</evidence>
<feature type="compositionally biased region" description="Acidic residues" evidence="1">
    <location>
        <begin position="317"/>
        <end position="346"/>
    </location>
</feature>
<accession>A0A6J1M189</accession>
<feature type="compositionally biased region" description="Basic residues" evidence="1">
    <location>
        <begin position="350"/>
        <end position="359"/>
    </location>
</feature>
<feature type="chain" id="PRO_5026756019" evidence="2">
    <location>
        <begin position="23"/>
        <end position="693"/>
    </location>
</feature>
<feature type="region of interest" description="Disordered" evidence="1">
    <location>
        <begin position="212"/>
        <end position="252"/>
    </location>
</feature>
<dbReference type="Proteomes" id="UP000504633">
    <property type="component" value="Unplaced"/>
</dbReference>
<feature type="compositionally biased region" description="Basic and acidic residues" evidence="1">
    <location>
        <begin position="388"/>
        <end position="405"/>
    </location>
</feature>
<feature type="compositionally biased region" description="Basic and acidic residues" evidence="1">
    <location>
        <begin position="304"/>
        <end position="316"/>
    </location>
</feature>
<feature type="region of interest" description="Disordered" evidence="1">
    <location>
        <begin position="266"/>
        <end position="371"/>
    </location>
</feature>
<feature type="compositionally biased region" description="Basic and acidic residues" evidence="1">
    <location>
        <begin position="222"/>
        <end position="234"/>
    </location>
</feature>
<feature type="compositionally biased region" description="Basic and acidic residues" evidence="1">
    <location>
        <begin position="426"/>
        <end position="435"/>
    </location>
</feature>
<name>A0A6J1M189_DROHY</name>
<proteinExistence type="predicted"/>
<keyword evidence="3" id="KW-1185">Reference proteome</keyword>
<reference evidence="4" key="1">
    <citation type="submission" date="2025-08" db="UniProtKB">
        <authorList>
            <consortium name="RefSeq"/>
        </authorList>
    </citation>
    <scope>IDENTIFICATION</scope>
    <source>
        <strain evidence="4">15085-1641.00</strain>
        <tissue evidence="4">Whole body</tissue>
    </source>
</reference>
<evidence type="ECO:0000256" key="2">
    <source>
        <dbReference type="SAM" id="SignalP"/>
    </source>
</evidence>
<protein>
    <submittedName>
        <fullName evidence="4">Trichohyalin isoform X2</fullName>
    </submittedName>
</protein>
<sequence>MAGQFVDAGAILGLLLLGIVLATPQRTAYSLQAAVDELHRREAAKFPLNAPPPSGQLDDWDEESAPSVFRERENLGADPTHSELTEQFLREIEEASEHERQERYKLALRQLWEKYQQQENEIHSNNNNNNGVPGEPDELEEQQQQQQLFEQKKRMRMPPYYLLMQKKRSYPVLPWLPYNADKKKRFPVAKRAAGESPLAKTDERVAQELSELFGKPLNEQQPEEKKKRSTEEQLKAASTTHQPETAAATATALGDMRLEINFQRVNVSSAAPKETPTQTPPKPAGTGESISHGHAGYHHKRSEHHSDEEYGEHEGEGEGEESSDEDDHDEFDEDEDAEADGDGEGDAGERRRKKKRAANHVHGPSVGHLMLRAKKSIDWSQYFGLDRKKKSEQLADVESKKRSDESNNSSGNNDELDDQEQKKKKRDIDPEKLESMDKKLQSIEDFIIDETIKYTGAHEGIKNQDEIRKLKEHVLSRLATAYSLEKMRRALDKLRQSVDAENHLLRNVIEPESDENSLDSQWPNKKRFSVKKQQAEQQAEDAQQKKKRSGYMRYPEQPNTMDETLGLQNAGYETLNDAYLGNKNYIIGSNQCPIIESMAERCRSVDLISGDLNQELMPLCGVHQICYLCGASQVACDYQYLAEADTICGSSNECQASARSVLMILRGTPGRQLGPRECLKNPCLYRAMREIGL</sequence>